<dbReference type="EMBL" id="BSUZ01000001">
    <property type="protein sequence ID" value="GMA86228.1"/>
    <property type="molecule type" value="Genomic_DNA"/>
</dbReference>
<keyword evidence="2" id="KW-1185">Reference proteome</keyword>
<evidence type="ECO:0000313" key="2">
    <source>
        <dbReference type="Proteomes" id="UP001157017"/>
    </source>
</evidence>
<sequence>MLAADEFERTVASGFGSADTGGGWTVVGSGASVGVGRGRMVLGQSGAQVTATLPTVAGTAVDAVVDASIDRAATGSGPALSLVGRRVGSADYRARVRWGADGAVTLTTVRVSGGETTLRSVPVAGLTAAPGDVLRVRLQVTGTAPTTVRARVWRAGATEPTTWAAESTDATAGLQQAGGVGLVGYLPGSATGTPLTVAVDHLSVVAP</sequence>
<evidence type="ECO:0008006" key="3">
    <source>
        <dbReference type="Google" id="ProtNLM"/>
    </source>
</evidence>
<evidence type="ECO:0000313" key="1">
    <source>
        <dbReference type="EMBL" id="GMA86228.1"/>
    </source>
</evidence>
<organism evidence="1 2">
    <name type="scientific">Angustibacter aerolatus</name>
    <dbReference type="NCBI Taxonomy" id="1162965"/>
    <lineage>
        <taxon>Bacteria</taxon>
        <taxon>Bacillati</taxon>
        <taxon>Actinomycetota</taxon>
        <taxon>Actinomycetes</taxon>
        <taxon>Kineosporiales</taxon>
        <taxon>Kineosporiaceae</taxon>
    </lineage>
</organism>
<gene>
    <name evidence="1" type="ORF">GCM10025868_14780</name>
</gene>
<reference evidence="2" key="1">
    <citation type="journal article" date="2019" name="Int. J. Syst. Evol. Microbiol.">
        <title>The Global Catalogue of Microorganisms (GCM) 10K type strain sequencing project: providing services to taxonomists for standard genome sequencing and annotation.</title>
        <authorList>
            <consortium name="The Broad Institute Genomics Platform"/>
            <consortium name="The Broad Institute Genome Sequencing Center for Infectious Disease"/>
            <person name="Wu L."/>
            <person name="Ma J."/>
        </authorList>
    </citation>
    <scope>NUCLEOTIDE SEQUENCE [LARGE SCALE GENOMIC DNA]</scope>
    <source>
        <strain evidence="2">NBRC 108730</strain>
    </source>
</reference>
<dbReference type="Proteomes" id="UP001157017">
    <property type="component" value="Unassembled WGS sequence"/>
</dbReference>
<name>A0ABQ6JDG9_9ACTN</name>
<comment type="caution">
    <text evidence="1">The sequence shown here is derived from an EMBL/GenBank/DDBJ whole genome shotgun (WGS) entry which is preliminary data.</text>
</comment>
<protein>
    <recommendedName>
        <fullName evidence="3">Htaa domain-containing protein</fullName>
    </recommendedName>
</protein>
<accession>A0ABQ6JDG9</accession>
<proteinExistence type="predicted"/>